<comment type="caution">
    <text evidence="1">The sequence shown here is derived from an EMBL/GenBank/DDBJ whole genome shotgun (WGS) entry which is preliminary data.</text>
</comment>
<protein>
    <submittedName>
        <fullName evidence="1">Ssp2 protein</fullName>
    </submittedName>
</protein>
<sequence>MHSQLSPWSSSGSMRMQHIGFRKLARAYLLGSSRNIDRYGRYGGNGIMVPRNYAPPPRLPERYNFEESRNTDLEHYHPDHIYPRTVNRYSSENELRLVKGKHNNGNPNWFHERSSNSHIFDVRAAELEVNYKSSKSLPLPPIKPEKTSIDVIISDIPDHTGLDSIISQVRGGQLSKLTIFNTKYSNDSLKFVVVTFCHPKDAEAFVEFGKTNLFKVNGIHVKVDWYFDEFKSPYNYWTESTTSSYHNNMKTTRCLILKKNEKKKIVTKHGVVVENGVIPFDESTIEDDFSIFGNIQGITPVISRRVCISIHFMDILGAMRAMHSFSQRNSDIHKKYHYSWSMWYGGDITARPCIT</sequence>
<dbReference type="InterPro" id="IPR035979">
    <property type="entry name" value="RBD_domain_sf"/>
</dbReference>
<dbReference type="AlphaFoldDB" id="A0AAV5S551"/>
<dbReference type="GO" id="GO:0003676">
    <property type="term" value="F:nucleic acid binding"/>
    <property type="evidence" value="ECO:0007669"/>
    <property type="project" value="InterPro"/>
</dbReference>
<gene>
    <name evidence="1" type="ORF">DAKH74_052450</name>
</gene>
<evidence type="ECO:0000313" key="1">
    <source>
        <dbReference type="EMBL" id="GMM58628.1"/>
    </source>
</evidence>
<keyword evidence="2" id="KW-1185">Reference proteome</keyword>
<reference evidence="1 2" key="1">
    <citation type="journal article" date="2023" name="Elife">
        <title>Identification of key yeast species and microbe-microbe interactions impacting larval growth of Drosophila in the wild.</title>
        <authorList>
            <person name="Mure A."/>
            <person name="Sugiura Y."/>
            <person name="Maeda R."/>
            <person name="Honda K."/>
            <person name="Sakurai N."/>
            <person name="Takahashi Y."/>
            <person name="Watada M."/>
            <person name="Katoh T."/>
            <person name="Gotoh A."/>
            <person name="Gotoh Y."/>
            <person name="Taniguchi I."/>
            <person name="Nakamura K."/>
            <person name="Hayashi T."/>
            <person name="Katayama T."/>
            <person name="Uemura T."/>
            <person name="Hattori Y."/>
        </authorList>
    </citation>
    <scope>NUCLEOTIDE SEQUENCE [LARGE SCALE GENOMIC DNA]</scope>
    <source>
        <strain evidence="1 2">KH-74</strain>
    </source>
</reference>
<accession>A0AAV5S551</accession>
<name>A0AAV5S551_MAUHU</name>
<organism evidence="1 2">
    <name type="scientific">Maudiozyma humilis</name>
    <name type="common">Sour dough yeast</name>
    <name type="synonym">Kazachstania humilis</name>
    <dbReference type="NCBI Taxonomy" id="51915"/>
    <lineage>
        <taxon>Eukaryota</taxon>
        <taxon>Fungi</taxon>
        <taxon>Dikarya</taxon>
        <taxon>Ascomycota</taxon>
        <taxon>Saccharomycotina</taxon>
        <taxon>Saccharomycetes</taxon>
        <taxon>Saccharomycetales</taxon>
        <taxon>Saccharomycetaceae</taxon>
        <taxon>Maudiozyma</taxon>
    </lineage>
</organism>
<dbReference type="Proteomes" id="UP001377567">
    <property type="component" value="Unassembled WGS sequence"/>
</dbReference>
<dbReference type="SUPFAM" id="SSF54928">
    <property type="entry name" value="RNA-binding domain, RBD"/>
    <property type="match status" value="1"/>
</dbReference>
<dbReference type="EMBL" id="BTGD01000025">
    <property type="protein sequence ID" value="GMM58628.1"/>
    <property type="molecule type" value="Genomic_DNA"/>
</dbReference>
<proteinExistence type="predicted"/>
<evidence type="ECO:0000313" key="2">
    <source>
        <dbReference type="Proteomes" id="UP001377567"/>
    </source>
</evidence>